<feature type="compositionally biased region" description="Pro residues" evidence="2">
    <location>
        <begin position="346"/>
        <end position="360"/>
    </location>
</feature>
<dbReference type="PANTHER" id="PTHR10264:SF19">
    <property type="entry name" value="AT06885P-RELATED"/>
    <property type="match status" value="1"/>
</dbReference>
<dbReference type="GO" id="GO:0006508">
    <property type="term" value="P:proteolysis"/>
    <property type="evidence" value="ECO:0007669"/>
    <property type="project" value="UniProtKB-KW"/>
</dbReference>
<evidence type="ECO:0000256" key="1">
    <source>
        <dbReference type="ARBA" id="ARBA00008164"/>
    </source>
</evidence>
<feature type="domain" description="Band 7" evidence="3">
    <location>
        <begin position="21"/>
        <end position="180"/>
    </location>
</feature>
<dbReference type="SMART" id="SM00244">
    <property type="entry name" value="PHB"/>
    <property type="match status" value="1"/>
</dbReference>
<evidence type="ECO:0000313" key="5">
    <source>
        <dbReference type="Proteomes" id="UP000237846"/>
    </source>
</evidence>
<dbReference type="PRINTS" id="PR00721">
    <property type="entry name" value="STOMATIN"/>
</dbReference>
<organism evidence="4 5">
    <name type="scientific">Allonocardiopsis opalescens</name>
    <dbReference type="NCBI Taxonomy" id="1144618"/>
    <lineage>
        <taxon>Bacteria</taxon>
        <taxon>Bacillati</taxon>
        <taxon>Actinomycetota</taxon>
        <taxon>Actinomycetes</taxon>
        <taxon>Streptosporangiales</taxon>
        <taxon>Allonocardiopsis</taxon>
    </lineage>
</organism>
<dbReference type="Gene3D" id="3.30.479.30">
    <property type="entry name" value="Band 7 domain"/>
    <property type="match status" value="1"/>
</dbReference>
<reference evidence="4 5" key="1">
    <citation type="submission" date="2018-03" db="EMBL/GenBank/DDBJ databases">
        <title>Genomic Encyclopedia of Archaeal and Bacterial Type Strains, Phase II (KMG-II): from individual species to whole genera.</title>
        <authorList>
            <person name="Goeker M."/>
        </authorList>
    </citation>
    <scope>NUCLEOTIDE SEQUENCE [LARGE SCALE GENOMIC DNA]</scope>
    <source>
        <strain evidence="4 5">DSM 45601</strain>
    </source>
</reference>
<keyword evidence="4" id="KW-0645">Protease</keyword>
<feature type="region of interest" description="Disordered" evidence="2">
    <location>
        <begin position="253"/>
        <end position="360"/>
    </location>
</feature>
<accession>A0A2T0Q6Y9</accession>
<dbReference type="Pfam" id="PF01145">
    <property type="entry name" value="Band_7"/>
    <property type="match status" value="1"/>
</dbReference>
<comment type="caution">
    <text evidence="4">The sequence shown here is derived from an EMBL/GenBank/DDBJ whole genome shotgun (WGS) entry which is preliminary data.</text>
</comment>
<dbReference type="InterPro" id="IPR001107">
    <property type="entry name" value="Band_7"/>
</dbReference>
<protein>
    <submittedName>
        <fullName evidence="4">Regulator of protease activity HflC (Stomatin/prohibitin superfamily)</fullName>
    </submittedName>
</protein>
<evidence type="ECO:0000256" key="2">
    <source>
        <dbReference type="SAM" id="MobiDB-lite"/>
    </source>
</evidence>
<name>A0A2T0Q6Y9_9ACTN</name>
<dbReference type="GO" id="GO:0008233">
    <property type="term" value="F:peptidase activity"/>
    <property type="evidence" value="ECO:0007669"/>
    <property type="project" value="UniProtKB-KW"/>
</dbReference>
<dbReference type="FunFam" id="3.30.479.30:FF:000004">
    <property type="entry name" value="Putative membrane protease family, stomatin"/>
    <property type="match status" value="1"/>
</dbReference>
<dbReference type="Gene3D" id="6.10.250.2090">
    <property type="match status" value="1"/>
</dbReference>
<comment type="similarity">
    <text evidence="1">Belongs to the band 7/mec-2 family.</text>
</comment>
<dbReference type="Proteomes" id="UP000237846">
    <property type="component" value="Unassembled WGS sequence"/>
</dbReference>
<dbReference type="PANTHER" id="PTHR10264">
    <property type="entry name" value="BAND 7 PROTEIN-RELATED"/>
    <property type="match status" value="1"/>
</dbReference>
<keyword evidence="5" id="KW-1185">Reference proteome</keyword>
<dbReference type="GO" id="GO:0098552">
    <property type="term" value="C:side of membrane"/>
    <property type="evidence" value="ECO:0007669"/>
    <property type="project" value="UniProtKB-ARBA"/>
</dbReference>
<dbReference type="SUPFAM" id="SSF117892">
    <property type="entry name" value="Band 7/SPFH domain"/>
    <property type="match status" value="1"/>
</dbReference>
<dbReference type="InterPro" id="IPR043202">
    <property type="entry name" value="Band-7_stomatin-like"/>
</dbReference>
<dbReference type="CDD" id="cd08826">
    <property type="entry name" value="SPFH_eoslipins_u1"/>
    <property type="match status" value="1"/>
</dbReference>
<feature type="compositionally biased region" description="Basic and acidic residues" evidence="2">
    <location>
        <begin position="262"/>
        <end position="284"/>
    </location>
</feature>
<gene>
    <name evidence="4" type="ORF">CLV72_10390</name>
</gene>
<dbReference type="InterPro" id="IPR001972">
    <property type="entry name" value="Stomatin_HflK_fam"/>
</dbReference>
<evidence type="ECO:0000313" key="4">
    <source>
        <dbReference type="EMBL" id="PRX99493.1"/>
    </source>
</evidence>
<proteinExistence type="inferred from homology"/>
<dbReference type="OrthoDB" id="9809197at2"/>
<dbReference type="RefSeq" id="WP_106244006.1">
    <property type="nucleotide sequence ID" value="NZ_PVZC01000003.1"/>
</dbReference>
<dbReference type="GO" id="GO:0005886">
    <property type="term" value="C:plasma membrane"/>
    <property type="evidence" value="ECO:0007669"/>
    <property type="project" value="InterPro"/>
</dbReference>
<dbReference type="InterPro" id="IPR036013">
    <property type="entry name" value="Band_7/SPFH_dom_sf"/>
</dbReference>
<evidence type="ECO:0000259" key="3">
    <source>
        <dbReference type="SMART" id="SM00244"/>
    </source>
</evidence>
<keyword evidence="4" id="KW-0378">Hydrolase</keyword>
<dbReference type="EMBL" id="PVZC01000003">
    <property type="protein sequence ID" value="PRX99493.1"/>
    <property type="molecule type" value="Genomic_DNA"/>
</dbReference>
<sequence length="360" mass="39284">MEFALIGLGLFLLLILIFLFASIKQVQQYEKGIVFRFGRILPGVREPGLTVILPFVDTMQKVNMQVTVMGVPSQECITRDNVTVRVDAVVYFIVVDPIKAIVNVQNYMYAVSQVSQTSLRAVIGRSELDQLLSERDMINDELARIIDEPTEGPWGIRVDRVEIKDVALPPDMQRLMSRQAEADRDRRARMISADAEYQASKRLAAAAQVLQRDPASLQLRLLQTLVDVAAEKNNTVIMPLPIELLRFVGDAGRGTAAPSGGDHAEEAAPSEHADPLDAEVREISGTELTSGQRREDLPAATGSGPYDAPAAHGGWSDPSGGNPDAQRTQTVRPGQQGDWEQYPAQPGYPPAAPGWGPQPG</sequence>
<dbReference type="AlphaFoldDB" id="A0A2T0Q6Y9"/>